<organism evidence="3 4">
    <name type="scientific">Rhodopirellula halodulae</name>
    <dbReference type="NCBI Taxonomy" id="2894198"/>
    <lineage>
        <taxon>Bacteria</taxon>
        <taxon>Pseudomonadati</taxon>
        <taxon>Planctomycetota</taxon>
        <taxon>Planctomycetia</taxon>
        <taxon>Pirellulales</taxon>
        <taxon>Pirellulaceae</taxon>
        <taxon>Rhodopirellula</taxon>
    </lineage>
</organism>
<reference evidence="3" key="1">
    <citation type="submission" date="2021-11" db="EMBL/GenBank/DDBJ databases">
        <title>Genome sequence.</title>
        <authorList>
            <person name="Sun Q."/>
        </authorList>
    </citation>
    <scope>NUCLEOTIDE SEQUENCE</scope>
    <source>
        <strain evidence="3">JC740</strain>
    </source>
</reference>
<evidence type="ECO:0000313" key="4">
    <source>
        <dbReference type="Proteomes" id="UP001430306"/>
    </source>
</evidence>
<evidence type="ECO:0008006" key="5">
    <source>
        <dbReference type="Google" id="ProtNLM"/>
    </source>
</evidence>
<proteinExistence type="predicted"/>
<keyword evidence="4" id="KW-1185">Reference proteome</keyword>
<keyword evidence="2" id="KW-1133">Transmembrane helix</keyword>
<protein>
    <recommendedName>
        <fullName evidence="5">Transmembrane protein</fullName>
    </recommendedName>
</protein>
<keyword evidence="2" id="KW-0472">Membrane</keyword>
<evidence type="ECO:0000256" key="2">
    <source>
        <dbReference type="SAM" id="Phobius"/>
    </source>
</evidence>
<comment type="caution">
    <text evidence="3">The sequence shown here is derived from an EMBL/GenBank/DDBJ whole genome shotgun (WGS) entry which is preliminary data.</text>
</comment>
<sequence>MSNTPNDPFDPHRGQGNPLTPEVVNASPGFGNQPAAKKRWPMILAIVLGLGFLSMIVCCGVAWYAVGQMGGMGMVFEPVKAELNRMPEVTEEVGQIESMSMNFSETVAEAEENPDFIVFDLECTNGPAKAAVKVADDGGVEEAILILPDGTRKEINTSLRGAAPVNEPLSFEVEEGTIEDATERELRELESSLEL</sequence>
<feature type="transmembrane region" description="Helical" evidence="2">
    <location>
        <begin position="42"/>
        <end position="66"/>
    </location>
</feature>
<evidence type="ECO:0000313" key="3">
    <source>
        <dbReference type="EMBL" id="MCC9641155.1"/>
    </source>
</evidence>
<feature type="region of interest" description="Disordered" evidence="1">
    <location>
        <begin position="1"/>
        <end position="34"/>
    </location>
</feature>
<gene>
    <name evidence="3" type="ORF">LOC71_02640</name>
</gene>
<keyword evidence="2" id="KW-0812">Transmembrane</keyword>
<name>A0ABS8NC69_9BACT</name>
<accession>A0ABS8NC69</accession>
<evidence type="ECO:0000256" key="1">
    <source>
        <dbReference type="SAM" id="MobiDB-lite"/>
    </source>
</evidence>
<dbReference type="Proteomes" id="UP001430306">
    <property type="component" value="Unassembled WGS sequence"/>
</dbReference>
<dbReference type="RefSeq" id="WP_230271126.1">
    <property type="nucleotide sequence ID" value="NZ_JAJKFW010000006.1"/>
</dbReference>
<dbReference type="EMBL" id="JAJKFW010000006">
    <property type="protein sequence ID" value="MCC9641155.1"/>
    <property type="molecule type" value="Genomic_DNA"/>
</dbReference>